<dbReference type="OrthoDB" id="9801520at2"/>
<comment type="caution">
    <text evidence="1">The sequence shown here is derived from an EMBL/GenBank/DDBJ whole genome shotgun (WGS) entry which is preliminary data.</text>
</comment>
<sequence length="329" mass="37014">MKFSLAHLPQQVQTDLRHIADFLLRRAIPTQDPRDRYTPSRIRHIILHGCFTEDHWTPDSKLRPGECAYSYNLMVIVSAHLCDILAPLERAVAELNRSGKVGFPVRLGFADTKGRIDRKLRNGYLAYDEIQVRGTVIYSRGEITEDLFQRPERPPATTHLARAQGYYDHAFPLARRFLAGAWSYAEKDRGAAALMLNLAAAEAYEALMVVHILKYPPSRPLAHLRELAESLHPELGLIWTGRKAAQSFDRLTRAFCEVRFRPDYAITAAELNVMFGQVEELHRSVAHICRLKFDALKAGSRARPGKDGLAIVRDALAPPKDGGLDKGEG</sequence>
<dbReference type="Gene3D" id="1.20.120.330">
    <property type="entry name" value="Nucleotidyltransferases domain 2"/>
    <property type="match status" value="1"/>
</dbReference>
<dbReference type="Proteomes" id="UP000229730">
    <property type="component" value="Unassembled WGS sequence"/>
</dbReference>
<accession>A0A2G4YNU6</accession>
<evidence type="ECO:0008006" key="3">
    <source>
        <dbReference type="Google" id="ProtNLM"/>
    </source>
</evidence>
<dbReference type="InParanoid" id="A0A2G4YNU6"/>
<gene>
    <name evidence="1" type="ORF">CRD36_14430</name>
</gene>
<protein>
    <recommendedName>
        <fullName evidence="3">HEPN domain-containing protein</fullName>
    </recommendedName>
</protein>
<dbReference type="EMBL" id="PDEM01000029">
    <property type="protein sequence ID" value="PHZ84002.1"/>
    <property type="molecule type" value="Genomic_DNA"/>
</dbReference>
<reference evidence="1 2" key="1">
    <citation type="submission" date="2017-10" db="EMBL/GenBank/DDBJ databases">
        <title>Frigbacter circumglobatus gen. nov. sp. nov., isolated from sediment cultured in situ.</title>
        <authorList>
            <person name="Zhao Z."/>
        </authorList>
    </citation>
    <scope>NUCLEOTIDE SEQUENCE [LARGE SCALE GENOMIC DNA]</scope>
    <source>
        <strain evidence="1 2">ZYL</strain>
    </source>
</reference>
<organism evidence="1 2">
    <name type="scientific">Paremcibacter congregatus</name>
    <dbReference type="NCBI Taxonomy" id="2043170"/>
    <lineage>
        <taxon>Bacteria</taxon>
        <taxon>Pseudomonadati</taxon>
        <taxon>Pseudomonadota</taxon>
        <taxon>Alphaproteobacteria</taxon>
        <taxon>Emcibacterales</taxon>
        <taxon>Emcibacteraceae</taxon>
        <taxon>Paremcibacter</taxon>
    </lineage>
</organism>
<name>A0A2G4YNU6_9PROT</name>
<evidence type="ECO:0000313" key="2">
    <source>
        <dbReference type="Proteomes" id="UP000229730"/>
    </source>
</evidence>
<dbReference type="AlphaFoldDB" id="A0A2G4YNU6"/>
<dbReference type="RefSeq" id="WP_099474497.1">
    <property type="nucleotide sequence ID" value="NZ_CP041025.1"/>
</dbReference>
<proteinExistence type="predicted"/>
<evidence type="ECO:0000313" key="1">
    <source>
        <dbReference type="EMBL" id="PHZ84002.1"/>
    </source>
</evidence>
<keyword evidence="2" id="KW-1185">Reference proteome</keyword>